<dbReference type="EMBL" id="PSPG01000010">
    <property type="protein sequence ID" value="PXF21259.1"/>
    <property type="molecule type" value="Genomic_DNA"/>
</dbReference>
<comment type="caution">
    <text evidence="8">The sequence shown here is derived from an EMBL/GenBank/DDBJ whole genome shotgun (WGS) entry which is preliminary data.</text>
</comment>
<dbReference type="AlphaFoldDB" id="A0A2V3HQY8"/>
<dbReference type="PIRSF" id="PIRSF001357">
    <property type="entry name" value="DeoC"/>
    <property type="match status" value="1"/>
</dbReference>
<keyword evidence="5" id="KW-0704">Schiff base</keyword>
<evidence type="ECO:0000256" key="5">
    <source>
        <dbReference type="ARBA" id="ARBA00023270"/>
    </source>
</evidence>
<dbReference type="Gene3D" id="3.20.20.70">
    <property type="entry name" value="Aldolase class I"/>
    <property type="match status" value="1"/>
</dbReference>
<evidence type="ECO:0000256" key="4">
    <source>
        <dbReference type="ARBA" id="ARBA00023239"/>
    </source>
</evidence>
<accession>A0A2V3HQY8</accession>
<dbReference type="PANTHER" id="PTHR10889">
    <property type="entry name" value="DEOXYRIBOSE-PHOSPHATE ALDOLASE"/>
    <property type="match status" value="1"/>
</dbReference>
<dbReference type="SUPFAM" id="SSF51569">
    <property type="entry name" value="Aldolase"/>
    <property type="match status" value="1"/>
</dbReference>
<proteinExistence type="inferred from homology"/>
<protein>
    <recommendedName>
        <fullName evidence="3 7">Deoxyribose-phosphate aldolase</fullName>
        <ecNumber evidence="3 7">4.1.2.4</ecNumber>
    </recommendedName>
</protein>
<evidence type="ECO:0000313" key="8">
    <source>
        <dbReference type="EMBL" id="PXF21259.1"/>
    </source>
</evidence>
<evidence type="ECO:0000313" key="9">
    <source>
        <dbReference type="Proteomes" id="UP000248161"/>
    </source>
</evidence>
<dbReference type="NCBIfam" id="TIGR00126">
    <property type="entry name" value="deoC"/>
    <property type="match status" value="1"/>
</dbReference>
<dbReference type="InterPro" id="IPR013785">
    <property type="entry name" value="Aldolase_TIM"/>
</dbReference>
<comment type="similarity">
    <text evidence="2">Belongs to the DeoC/FbaB aldolase family. DeoC type 2 subfamily.</text>
</comment>
<gene>
    <name evidence="8" type="primary">deoC</name>
    <name evidence="8" type="ORF">CXX69_05110</name>
</gene>
<dbReference type="PANTHER" id="PTHR10889:SF3">
    <property type="entry name" value="DEOXYRIBOSE-PHOSPHATE ALDOLASE"/>
    <property type="match status" value="1"/>
</dbReference>
<sequence>MHRRHPRQHVQQLLDGERQGSRRIHARLRVATRMSGRMDARSVLDLLDLTLLDHDATEAALDALCERANAHRPAAVCVFSEHVPYVRSRLDDGIALAAVAGGFPIGSFDPEVISEAVRAAVEAGADEIDCVLEPHEAEGFPGEPELAMLIAMREASAGYTLKVIIETPLLEERRMRAAARMALAAGADFVKSCTGRRGGCSDEAAGILAFEVRRYGVTMGHRRGVKLSGGIRTKEDVKRLLGLVHSEDSTINGPARLRIGASSLLDDLL</sequence>
<dbReference type="Proteomes" id="UP000248161">
    <property type="component" value="Unassembled WGS sequence"/>
</dbReference>
<dbReference type="EC" id="4.1.2.4" evidence="3 7"/>
<organism evidence="8 9">
    <name type="scientific">Candidatus Thalassarchaeum betae</name>
    <dbReference type="NCBI Taxonomy" id="2599289"/>
    <lineage>
        <taxon>Archaea</taxon>
        <taxon>Methanobacteriati</taxon>
        <taxon>Thermoplasmatota</taxon>
        <taxon>Candidatus Poseidoniia</taxon>
        <taxon>Candidatus Poseidoniales</taxon>
        <taxon>Candidatus Thalassarchaeaceae</taxon>
        <taxon>Candidatus Thalassarchaeum</taxon>
    </lineage>
</organism>
<evidence type="ECO:0000256" key="2">
    <source>
        <dbReference type="ARBA" id="ARBA00009473"/>
    </source>
</evidence>
<evidence type="ECO:0000256" key="1">
    <source>
        <dbReference type="ARBA" id="ARBA00004816"/>
    </source>
</evidence>
<reference evidence="8 9" key="1">
    <citation type="journal article" date="2015" name="Nat. Commun.">
        <title>Genomic and transcriptomic evidence for scavenging of diverse organic compounds by widespread deep-sea archaea.</title>
        <authorList>
            <person name="Li M."/>
            <person name="Baker B.J."/>
            <person name="Anantharaman K."/>
            <person name="Jain S."/>
            <person name="Breier J.A."/>
            <person name="Dick G.J."/>
        </authorList>
    </citation>
    <scope>NUCLEOTIDE SEQUENCE [LARGE SCALE GENOMIC DNA]</scope>
    <source>
        <strain evidence="8">Cayman_51_deep</strain>
    </source>
</reference>
<dbReference type="Pfam" id="PF01791">
    <property type="entry name" value="DeoC"/>
    <property type="match status" value="1"/>
</dbReference>
<keyword evidence="4" id="KW-0456">Lyase</keyword>
<dbReference type="GO" id="GO:0009264">
    <property type="term" value="P:deoxyribonucleotide catabolic process"/>
    <property type="evidence" value="ECO:0007669"/>
    <property type="project" value="UniProtKB-UniRule"/>
</dbReference>
<dbReference type="InterPro" id="IPR002915">
    <property type="entry name" value="DeoC/FbaB/LacD_aldolase"/>
</dbReference>
<dbReference type="InterPro" id="IPR011343">
    <property type="entry name" value="DeoC"/>
</dbReference>
<name>A0A2V3HQY8_9ARCH</name>
<dbReference type="SMART" id="SM01133">
    <property type="entry name" value="DeoC"/>
    <property type="match status" value="1"/>
</dbReference>
<evidence type="ECO:0000256" key="6">
    <source>
        <dbReference type="ARBA" id="ARBA00048791"/>
    </source>
</evidence>
<evidence type="ECO:0000256" key="7">
    <source>
        <dbReference type="NCBIfam" id="TIGR00126"/>
    </source>
</evidence>
<comment type="pathway">
    <text evidence="1">Carbohydrate degradation; 2-deoxy-D-ribose 1-phosphate degradation; D-glyceraldehyde 3-phosphate and acetaldehyde from 2-deoxy-alpha-D-ribose 1-phosphate: step 2/2.</text>
</comment>
<dbReference type="GO" id="GO:0005737">
    <property type="term" value="C:cytoplasm"/>
    <property type="evidence" value="ECO:0007669"/>
    <property type="project" value="InterPro"/>
</dbReference>
<comment type="catalytic activity">
    <reaction evidence="6">
        <text>2-deoxy-D-ribose 5-phosphate = D-glyceraldehyde 3-phosphate + acetaldehyde</text>
        <dbReference type="Rhea" id="RHEA:12821"/>
        <dbReference type="ChEBI" id="CHEBI:15343"/>
        <dbReference type="ChEBI" id="CHEBI:59776"/>
        <dbReference type="ChEBI" id="CHEBI:62877"/>
        <dbReference type="EC" id="4.1.2.4"/>
    </reaction>
</comment>
<evidence type="ECO:0000256" key="3">
    <source>
        <dbReference type="ARBA" id="ARBA00012515"/>
    </source>
</evidence>
<dbReference type="GO" id="GO:0016052">
    <property type="term" value="P:carbohydrate catabolic process"/>
    <property type="evidence" value="ECO:0007669"/>
    <property type="project" value="TreeGrafter"/>
</dbReference>
<dbReference type="GO" id="GO:0004139">
    <property type="term" value="F:deoxyribose-phosphate aldolase activity"/>
    <property type="evidence" value="ECO:0007669"/>
    <property type="project" value="UniProtKB-UniRule"/>
</dbReference>